<feature type="domain" description="Trimeric autotransporter adhesin YadA-like stalk" evidence="4">
    <location>
        <begin position="337"/>
        <end position="369"/>
    </location>
</feature>
<gene>
    <name evidence="5" type="ORF">CPter91_3355</name>
</gene>
<dbReference type="KEGG" id="cpra:CPter91_3355"/>
<dbReference type="GO" id="GO:0019867">
    <property type="term" value="C:outer membrane"/>
    <property type="evidence" value="ECO:0007669"/>
    <property type="project" value="InterPro"/>
</dbReference>
<feature type="domain" description="Trimeric autotransporter adhesin YadA-like head" evidence="3">
    <location>
        <begin position="431"/>
        <end position="455"/>
    </location>
</feature>
<dbReference type="InterPro" id="IPR008640">
    <property type="entry name" value="Adhesin_Head_dom"/>
</dbReference>
<dbReference type="InterPro" id="IPR045584">
    <property type="entry name" value="Pilin-like"/>
</dbReference>
<dbReference type="Pfam" id="PF05658">
    <property type="entry name" value="YadA_head"/>
    <property type="match status" value="6"/>
</dbReference>
<keyword evidence="1" id="KW-0813">Transport</keyword>
<evidence type="ECO:0000259" key="4">
    <source>
        <dbReference type="Pfam" id="PF05662"/>
    </source>
</evidence>
<dbReference type="PATRIC" id="fig|279113.9.peg.3313"/>
<dbReference type="OrthoDB" id="1632057at2"/>
<organism evidence="5 6">
    <name type="scientific">Collimonas pratensis</name>
    <dbReference type="NCBI Taxonomy" id="279113"/>
    <lineage>
        <taxon>Bacteria</taxon>
        <taxon>Pseudomonadati</taxon>
        <taxon>Pseudomonadota</taxon>
        <taxon>Betaproteobacteria</taxon>
        <taxon>Burkholderiales</taxon>
        <taxon>Oxalobacteraceae</taxon>
        <taxon>Collimonas</taxon>
    </lineage>
</organism>
<sequence>MKNKQTRVGVPAVSLLQMSLCVAVLSWLPLEASAQLVPSYFDANGLKDGSDNAQASGADAVAAGNASVASGAQATALGSGALASDQNTTAVGAYAAAAKANASALGANSFAGEAGSTAVGANASALGVNATVVGESALVNGKNSTALGRLSRASTDNSVALGANSVAERANTVSVGSVQSVTDSDGNVTAPFQRQIINVAAGTQDNDVTNLAQYRNLAAALGGNASVNAAGALVAPSYVIQGASSAKVGDAFSAVDIWLTGMRSSLSSLDTRVVGIDSRATKLEQTVGATTTTTTNSANTLSADLSATTKTANNSAQYGSGGTALVLNANNGAGTVINNVAAGVAASDAANVGQLSDMQKALVSLFNSGACKIGASGSVACGNGVSAKGANAIAQGTNASANGDNTVALGAGATASFNGSVAIGAGAQAIADPATAIGNNAIASGNNSVAVGANAVASASNSVALGQGSLATRANTVSVGYIGGERQIANVAPGTLGTDAVNLNQMQASAQDTLNQSKSYAARATAQAMAIPRVYIARGDNSGIAIGTASYGGYGALGIAFASSVSQHTQLAVGASAANGGQLAIQGSGSFSW</sequence>
<dbReference type="EMBL" id="CP013234">
    <property type="protein sequence ID" value="AMP05681.1"/>
    <property type="molecule type" value="Genomic_DNA"/>
</dbReference>
<dbReference type="RefSeq" id="WP_061941769.1">
    <property type="nucleotide sequence ID" value="NZ_CP013234.1"/>
</dbReference>
<dbReference type="InterPro" id="IPR008635">
    <property type="entry name" value="Coiled_stalk_dom"/>
</dbReference>
<dbReference type="Proteomes" id="UP000074561">
    <property type="component" value="Chromosome"/>
</dbReference>
<feature type="domain" description="Trimeric autotransporter adhesin YadA-like head" evidence="3">
    <location>
        <begin position="457"/>
        <end position="481"/>
    </location>
</feature>
<evidence type="ECO:0000313" key="5">
    <source>
        <dbReference type="EMBL" id="AMP05681.1"/>
    </source>
</evidence>
<evidence type="ECO:0000256" key="1">
    <source>
        <dbReference type="ARBA" id="ARBA00022448"/>
    </source>
</evidence>
<evidence type="ECO:0000256" key="2">
    <source>
        <dbReference type="ARBA" id="ARBA00022927"/>
    </source>
</evidence>
<dbReference type="AlphaFoldDB" id="A0A127Q6M5"/>
<dbReference type="GO" id="GO:0015031">
    <property type="term" value="P:protein transport"/>
    <property type="evidence" value="ECO:0007669"/>
    <property type="project" value="UniProtKB-KW"/>
</dbReference>
<feature type="domain" description="Trimeric autotransporter adhesin YadA-like head" evidence="3">
    <location>
        <begin position="387"/>
        <end position="413"/>
    </location>
</feature>
<dbReference type="SUPFAM" id="SSF54523">
    <property type="entry name" value="Pili subunits"/>
    <property type="match status" value="1"/>
</dbReference>
<feature type="domain" description="Trimeric autotransporter adhesin YadA-like head" evidence="3">
    <location>
        <begin position="69"/>
        <end position="95"/>
    </location>
</feature>
<dbReference type="Pfam" id="PF05662">
    <property type="entry name" value="YadA_stalk"/>
    <property type="match status" value="3"/>
</dbReference>
<feature type="domain" description="Trimeric autotransporter adhesin YadA-like head" evidence="3">
    <location>
        <begin position="99"/>
        <end position="123"/>
    </location>
</feature>
<feature type="domain" description="Trimeric autotransporter adhesin YadA-like head" evidence="3">
    <location>
        <begin position="140"/>
        <end position="165"/>
    </location>
</feature>
<dbReference type="CDD" id="cd12820">
    <property type="entry name" value="LbR_YadA-like"/>
    <property type="match status" value="2"/>
</dbReference>
<dbReference type="Gene3D" id="2.150.10.10">
    <property type="entry name" value="Serralysin-like metalloprotease, C-terminal"/>
    <property type="match status" value="3"/>
</dbReference>
<dbReference type="STRING" id="279113.CPter91_3355"/>
<name>A0A127Q6M5_9BURK</name>
<accession>A0A127Q6M5</accession>
<evidence type="ECO:0000259" key="3">
    <source>
        <dbReference type="Pfam" id="PF05658"/>
    </source>
</evidence>
<protein>
    <submittedName>
        <fullName evidence="5">Hep_Hag family protein</fullName>
    </submittedName>
</protein>
<dbReference type="InterPro" id="IPR011049">
    <property type="entry name" value="Serralysin-like_metalloprot_C"/>
</dbReference>
<feature type="domain" description="Trimeric autotransporter adhesin YadA-like stalk" evidence="4">
    <location>
        <begin position="487"/>
        <end position="520"/>
    </location>
</feature>
<evidence type="ECO:0000313" key="6">
    <source>
        <dbReference type="Proteomes" id="UP000074561"/>
    </source>
</evidence>
<keyword evidence="2" id="KW-0653">Protein transport</keyword>
<proteinExistence type="predicted"/>
<feature type="domain" description="Trimeric autotransporter adhesin YadA-like stalk" evidence="4">
    <location>
        <begin position="195"/>
        <end position="226"/>
    </location>
</feature>
<reference evidence="5 6" key="1">
    <citation type="submission" date="2015-11" db="EMBL/GenBank/DDBJ databases">
        <title>Exploring the genomic traits of fungus-feeding bacterial genus Collimonas.</title>
        <authorList>
            <person name="Song C."/>
            <person name="Schmidt R."/>
            <person name="de Jager V."/>
            <person name="Krzyzanowska D."/>
            <person name="Jongedijk E."/>
            <person name="Cankar K."/>
            <person name="Beekwilder J."/>
            <person name="van Veen A."/>
            <person name="de Boer W."/>
            <person name="van Veen J.A."/>
            <person name="Garbeva P."/>
        </authorList>
    </citation>
    <scope>NUCLEOTIDE SEQUENCE [LARGE SCALE GENOMIC DNA]</scope>
    <source>
        <strain evidence="5 6">Ter91</strain>
    </source>
</reference>
<dbReference type="SUPFAM" id="SSF101967">
    <property type="entry name" value="Adhesin YadA, collagen-binding domain"/>
    <property type="match status" value="2"/>
</dbReference>